<evidence type="ECO:0000313" key="3">
    <source>
        <dbReference type="Proteomes" id="UP000807353"/>
    </source>
</evidence>
<protein>
    <submittedName>
        <fullName evidence="2">Uncharacterized protein</fullName>
    </submittedName>
</protein>
<sequence>MKLSTFYPFLVGTVISGVVAQLSDQLVTDLNNYLDVTTDLEFNFVHLPVDFDTQSQVSAITNGLDRLTRAINAFNTTATDLAANSPTLAPADAAQIIDTIQIIAGNTTGMVSALVTKTYFCQNFGIFIDAAMVPAKETIFLALNSIGKITPDPLDTLLVSSRTSLTNSYFKVLVYRNLFHDFDSPCIPWGTA</sequence>
<feature type="signal peptide" evidence="1">
    <location>
        <begin position="1"/>
        <end position="20"/>
    </location>
</feature>
<reference evidence="2" key="1">
    <citation type="submission" date="2020-11" db="EMBL/GenBank/DDBJ databases">
        <authorList>
            <consortium name="DOE Joint Genome Institute"/>
            <person name="Ahrendt S."/>
            <person name="Riley R."/>
            <person name="Andreopoulos W."/>
            <person name="Labutti K."/>
            <person name="Pangilinan J."/>
            <person name="Ruiz-Duenas F.J."/>
            <person name="Barrasa J.M."/>
            <person name="Sanchez-Garcia M."/>
            <person name="Camarero S."/>
            <person name="Miyauchi S."/>
            <person name="Serrano A."/>
            <person name="Linde D."/>
            <person name="Babiker R."/>
            <person name="Drula E."/>
            <person name="Ayuso-Fernandez I."/>
            <person name="Pacheco R."/>
            <person name="Padilla G."/>
            <person name="Ferreira P."/>
            <person name="Barriuso J."/>
            <person name="Kellner H."/>
            <person name="Castanera R."/>
            <person name="Alfaro M."/>
            <person name="Ramirez L."/>
            <person name="Pisabarro A.G."/>
            <person name="Kuo A."/>
            <person name="Tritt A."/>
            <person name="Lipzen A."/>
            <person name="He G."/>
            <person name="Yan M."/>
            <person name="Ng V."/>
            <person name="Cullen D."/>
            <person name="Martin F."/>
            <person name="Rosso M.-N."/>
            <person name="Henrissat B."/>
            <person name="Hibbett D."/>
            <person name="Martinez A.T."/>
            <person name="Grigoriev I.V."/>
        </authorList>
    </citation>
    <scope>NUCLEOTIDE SEQUENCE</scope>
    <source>
        <strain evidence="2">CBS 247.69</strain>
    </source>
</reference>
<dbReference type="EMBL" id="MU150236">
    <property type="protein sequence ID" value="KAF9467568.1"/>
    <property type="molecule type" value="Genomic_DNA"/>
</dbReference>
<evidence type="ECO:0000256" key="1">
    <source>
        <dbReference type="SAM" id="SignalP"/>
    </source>
</evidence>
<dbReference type="Proteomes" id="UP000807353">
    <property type="component" value="Unassembled WGS sequence"/>
</dbReference>
<comment type="caution">
    <text evidence="2">The sequence shown here is derived from an EMBL/GenBank/DDBJ whole genome shotgun (WGS) entry which is preliminary data.</text>
</comment>
<keyword evidence="3" id="KW-1185">Reference proteome</keyword>
<organism evidence="2 3">
    <name type="scientific">Collybia nuda</name>
    <dbReference type="NCBI Taxonomy" id="64659"/>
    <lineage>
        <taxon>Eukaryota</taxon>
        <taxon>Fungi</taxon>
        <taxon>Dikarya</taxon>
        <taxon>Basidiomycota</taxon>
        <taxon>Agaricomycotina</taxon>
        <taxon>Agaricomycetes</taxon>
        <taxon>Agaricomycetidae</taxon>
        <taxon>Agaricales</taxon>
        <taxon>Tricholomatineae</taxon>
        <taxon>Clitocybaceae</taxon>
        <taxon>Collybia</taxon>
    </lineage>
</organism>
<proteinExistence type="predicted"/>
<name>A0A9P5YCP5_9AGAR</name>
<feature type="chain" id="PRO_5040190022" evidence="1">
    <location>
        <begin position="21"/>
        <end position="192"/>
    </location>
</feature>
<dbReference type="AlphaFoldDB" id="A0A9P5YCP5"/>
<keyword evidence="1" id="KW-0732">Signal</keyword>
<evidence type="ECO:0000313" key="2">
    <source>
        <dbReference type="EMBL" id="KAF9467568.1"/>
    </source>
</evidence>
<accession>A0A9P5YCP5</accession>
<gene>
    <name evidence="2" type="ORF">BDZ94DRAFT_1248435</name>
</gene>